<organism evidence="1 2">
    <name type="scientific">Quillaja saponaria</name>
    <name type="common">Soap bark tree</name>
    <dbReference type="NCBI Taxonomy" id="32244"/>
    <lineage>
        <taxon>Eukaryota</taxon>
        <taxon>Viridiplantae</taxon>
        <taxon>Streptophyta</taxon>
        <taxon>Embryophyta</taxon>
        <taxon>Tracheophyta</taxon>
        <taxon>Spermatophyta</taxon>
        <taxon>Magnoliopsida</taxon>
        <taxon>eudicotyledons</taxon>
        <taxon>Gunneridae</taxon>
        <taxon>Pentapetalae</taxon>
        <taxon>rosids</taxon>
        <taxon>fabids</taxon>
        <taxon>Fabales</taxon>
        <taxon>Quillajaceae</taxon>
        <taxon>Quillaja</taxon>
    </lineage>
</organism>
<comment type="caution">
    <text evidence="1">The sequence shown here is derived from an EMBL/GenBank/DDBJ whole genome shotgun (WGS) entry which is preliminary data.</text>
</comment>
<protein>
    <submittedName>
        <fullName evidence="1">AMP-dependent synthetase/ligase</fullName>
    </submittedName>
</protein>
<evidence type="ECO:0000313" key="1">
    <source>
        <dbReference type="EMBL" id="KAJ7947518.1"/>
    </source>
</evidence>
<dbReference type="Gene3D" id="2.160.10.10">
    <property type="entry name" value="Hexapeptide repeat proteins"/>
    <property type="match status" value="2"/>
</dbReference>
<dbReference type="AlphaFoldDB" id="A0AAD7P9K9"/>
<name>A0AAD7P9K9_QUISA</name>
<dbReference type="SUPFAM" id="SSF51161">
    <property type="entry name" value="Trimeric LpxA-like enzymes"/>
    <property type="match status" value="2"/>
</dbReference>
<sequence length="346" mass="36961">MLGAKIGSSVLLDTVDITDPSLVTIGDEAIIAERVLVQSHEIKNGFLSFHPISIGKNSSVGPYTVIQNGSVLGEGAEVPPLGKVEAGKHVPSQYSKVDKDAVPSVTCKLQSGPTTTSLGSIYQKQTPLKSWLQHQIIVACHIRFVKLLSGTETYCIYLRLLGAKIGKRCSIRAINPVSNPELMSIGAGVHLGDFSRIITGFHSSSGFSCGKIEIQDNAVVGSQSVVLPGSVIQKNVILGALSVAPGFPKHNIFCPGKNYPVIVRHSNSLSADDDARIDARGAALRILSEESGSSSSLLDLTLKTGNAFYARTIADFATWLVCGLDAREEHVKRVPRVHDAVWTSLR</sequence>
<accession>A0AAD7P9K9</accession>
<dbReference type="GO" id="GO:0020037">
    <property type="term" value="F:heme binding"/>
    <property type="evidence" value="ECO:0007669"/>
    <property type="project" value="InterPro"/>
</dbReference>
<dbReference type="InterPro" id="IPR011004">
    <property type="entry name" value="Trimer_LpxA-like_sf"/>
</dbReference>
<reference evidence="1" key="1">
    <citation type="journal article" date="2023" name="Science">
        <title>Elucidation of the pathway for biosynthesis of saponin adjuvants from the soapbark tree.</title>
        <authorList>
            <person name="Reed J."/>
            <person name="Orme A."/>
            <person name="El-Demerdash A."/>
            <person name="Owen C."/>
            <person name="Martin L.B.B."/>
            <person name="Misra R.C."/>
            <person name="Kikuchi S."/>
            <person name="Rejzek M."/>
            <person name="Martin A.C."/>
            <person name="Harkess A."/>
            <person name="Leebens-Mack J."/>
            <person name="Louveau T."/>
            <person name="Stephenson M.J."/>
            <person name="Osbourn A."/>
        </authorList>
    </citation>
    <scope>NUCLEOTIDE SEQUENCE</scope>
    <source>
        <strain evidence="1">S10</strain>
    </source>
</reference>
<dbReference type="KEGG" id="qsa:O6P43_028123"/>
<dbReference type="SUPFAM" id="SSF56634">
    <property type="entry name" value="Heme-dependent catalase-like"/>
    <property type="match status" value="1"/>
</dbReference>
<dbReference type="PANTHER" id="PTHR42841">
    <property type="entry name" value="AMINE OXIDASE"/>
    <property type="match status" value="1"/>
</dbReference>
<dbReference type="InterPro" id="IPR020835">
    <property type="entry name" value="Catalase_sf"/>
</dbReference>
<evidence type="ECO:0000313" key="2">
    <source>
        <dbReference type="Proteomes" id="UP001163823"/>
    </source>
</evidence>
<proteinExistence type="predicted"/>
<dbReference type="EMBL" id="JARAOO010000012">
    <property type="protein sequence ID" value="KAJ7947518.1"/>
    <property type="molecule type" value="Genomic_DNA"/>
</dbReference>
<dbReference type="Gene3D" id="2.40.180.10">
    <property type="entry name" value="Catalase core domain"/>
    <property type="match status" value="1"/>
</dbReference>
<dbReference type="Proteomes" id="UP001163823">
    <property type="component" value="Chromosome 12"/>
</dbReference>
<gene>
    <name evidence="1" type="ORF">O6P43_028123</name>
</gene>
<keyword evidence="2" id="KW-1185">Reference proteome</keyword>